<evidence type="ECO:0000256" key="2">
    <source>
        <dbReference type="ARBA" id="ARBA00023015"/>
    </source>
</evidence>
<keyword evidence="1" id="KW-0059">Arsenical resistance</keyword>
<dbReference type="PANTHER" id="PTHR33154">
    <property type="entry name" value="TRANSCRIPTIONAL REGULATOR, ARSR FAMILY"/>
    <property type="match status" value="1"/>
</dbReference>
<protein>
    <submittedName>
        <fullName evidence="6">ArsR family transcriptional regulator</fullName>
    </submittedName>
</protein>
<sequence length="303" mass="32893">MPSFLAAVSALRAAAEPTRLRLLALLARAELTVGEICEVIGQSQPRVSRHLKLLCDAGLLDRFREQLWVYYRAPASGEARDTVWQLLALVDEEDDVLRRDRRRMEEVIAERGRRAADHLAEEESLEKASDIVDATVLEELASEPIGALLDVGTGSGHMLQLLGAKATRAVGVDISSDALRLARTKVHSAGLSHCELQRGDMYDLPFAAPLFDTVVAERVLAGAERPLVALAEITRTLKHGGRAVIIEDFDSLSSASSANPISILREWFAKAGLEVSRVRPVDTEAGHLLVAIGRRVARSTAAA</sequence>
<dbReference type="PROSITE" id="PS50987">
    <property type="entry name" value="HTH_ARSR_2"/>
    <property type="match status" value="1"/>
</dbReference>
<dbReference type="AlphaFoldDB" id="A0A829YI65"/>
<dbReference type="InterPro" id="IPR029063">
    <property type="entry name" value="SAM-dependent_MTases_sf"/>
</dbReference>
<dbReference type="Gene3D" id="1.10.10.10">
    <property type="entry name" value="Winged helix-like DNA-binding domain superfamily/Winged helix DNA-binding domain"/>
    <property type="match status" value="1"/>
</dbReference>
<dbReference type="InterPro" id="IPR013216">
    <property type="entry name" value="Methyltransf_11"/>
</dbReference>
<dbReference type="Pfam" id="PF01022">
    <property type="entry name" value="HTH_5"/>
    <property type="match status" value="1"/>
</dbReference>
<evidence type="ECO:0000259" key="5">
    <source>
        <dbReference type="PROSITE" id="PS50987"/>
    </source>
</evidence>
<comment type="caution">
    <text evidence="6">The sequence shown here is derived from an EMBL/GenBank/DDBJ whole genome shotgun (WGS) entry which is preliminary data.</text>
</comment>
<name>A0A829YI65_9GAMM</name>
<dbReference type="NCBIfam" id="NF033788">
    <property type="entry name" value="HTH_metalloreg"/>
    <property type="match status" value="1"/>
</dbReference>
<keyword evidence="2" id="KW-0805">Transcription regulation</keyword>
<dbReference type="InterPro" id="IPR051081">
    <property type="entry name" value="HTH_MetalResp_TranReg"/>
</dbReference>
<dbReference type="GO" id="GO:0008757">
    <property type="term" value="F:S-adenosylmethionine-dependent methyltransferase activity"/>
    <property type="evidence" value="ECO:0007669"/>
    <property type="project" value="InterPro"/>
</dbReference>
<dbReference type="InterPro" id="IPR011991">
    <property type="entry name" value="ArsR-like_HTH"/>
</dbReference>
<dbReference type="Proteomes" id="UP000445000">
    <property type="component" value="Unassembled WGS sequence"/>
</dbReference>
<dbReference type="InterPro" id="IPR036388">
    <property type="entry name" value="WH-like_DNA-bd_sf"/>
</dbReference>
<dbReference type="RefSeq" id="WP_161814655.1">
    <property type="nucleotide sequence ID" value="NZ_BLJN01000005.1"/>
</dbReference>
<dbReference type="Pfam" id="PF08241">
    <property type="entry name" value="Methyltransf_11"/>
    <property type="match status" value="1"/>
</dbReference>
<proteinExistence type="predicted"/>
<dbReference type="InterPro" id="IPR036390">
    <property type="entry name" value="WH_DNA-bd_sf"/>
</dbReference>
<keyword evidence="4" id="KW-0804">Transcription</keyword>
<dbReference type="PANTHER" id="PTHR33154:SF18">
    <property type="entry name" value="ARSENICAL RESISTANCE OPERON REPRESSOR"/>
    <property type="match status" value="1"/>
</dbReference>
<dbReference type="CDD" id="cd00090">
    <property type="entry name" value="HTH_ARSR"/>
    <property type="match status" value="1"/>
</dbReference>
<dbReference type="GO" id="GO:0046685">
    <property type="term" value="P:response to arsenic-containing substance"/>
    <property type="evidence" value="ECO:0007669"/>
    <property type="project" value="UniProtKB-KW"/>
</dbReference>
<organism evidence="6 7">
    <name type="scientific">Steroidobacter agaridevorans</name>
    <dbReference type="NCBI Taxonomy" id="2695856"/>
    <lineage>
        <taxon>Bacteria</taxon>
        <taxon>Pseudomonadati</taxon>
        <taxon>Pseudomonadota</taxon>
        <taxon>Gammaproteobacteria</taxon>
        <taxon>Steroidobacterales</taxon>
        <taxon>Steroidobacteraceae</taxon>
        <taxon>Steroidobacter</taxon>
    </lineage>
</organism>
<dbReference type="GO" id="GO:0003677">
    <property type="term" value="F:DNA binding"/>
    <property type="evidence" value="ECO:0007669"/>
    <property type="project" value="UniProtKB-KW"/>
</dbReference>
<dbReference type="Gene3D" id="3.40.50.150">
    <property type="entry name" value="Vaccinia Virus protein VP39"/>
    <property type="match status" value="1"/>
</dbReference>
<dbReference type="SMART" id="SM00418">
    <property type="entry name" value="HTH_ARSR"/>
    <property type="match status" value="1"/>
</dbReference>
<evidence type="ECO:0000313" key="6">
    <source>
        <dbReference type="EMBL" id="GFE83034.1"/>
    </source>
</evidence>
<dbReference type="SUPFAM" id="SSF46785">
    <property type="entry name" value="Winged helix' DNA-binding domain"/>
    <property type="match status" value="1"/>
</dbReference>
<feature type="domain" description="HTH arsR-type" evidence="5">
    <location>
        <begin position="1"/>
        <end position="94"/>
    </location>
</feature>
<evidence type="ECO:0000313" key="7">
    <source>
        <dbReference type="Proteomes" id="UP000445000"/>
    </source>
</evidence>
<gene>
    <name evidence="6" type="ORF">GCM10011487_50340</name>
</gene>
<evidence type="ECO:0000256" key="3">
    <source>
        <dbReference type="ARBA" id="ARBA00023125"/>
    </source>
</evidence>
<evidence type="ECO:0000256" key="4">
    <source>
        <dbReference type="ARBA" id="ARBA00023163"/>
    </source>
</evidence>
<dbReference type="EMBL" id="BLJN01000005">
    <property type="protein sequence ID" value="GFE83034.1"/>
    <property type="molecule type" value="Genomic_DNA"/>
</dbReference>
<keyword evidence="3" id="KW-0238">DNA-binding</keyword>
<dbReference type="GO" id="GO:0003700">
    <property type="term" value="F:DNA-binding transcription factor activity"/>
    <property type="evidence" value="ECO:0007669"/>
    <property type="project" value="InterPro"/>
</dbReference>
<evidence type="ECO:0000256" key="1">
    <source>
        <dbReference type="ARBA" id="ARBA00022849"/>
    </source>
</evidence>
<dbReference type="InterPro" id="IPR001845">
    <property type="entry name" value="HTH_ArsR_DNA-bd_dom"/>
</dbReference>
<dbReference type="CDD" id="cd02440">
    <property type="entry name" value="AdoMet_MTases"/>
    <property type="match status" value="1"/>
</dbReference>
<dbReference type="SUPFAM" id="SSF53335">
    <property type="entry name" value="S-adenosyl-L-methionine-dependent methyltransferases"/>
    <property type="match status" value="1"/>
</dbReference>
<dbReference type="PRINTS" id="PR00778">
    <property type="entry name" value="HTHARSR"/>
</dbReference>
<reference evidence="7" key="1">
    <citation type="submission" date="2020-01" db="EMBL/GenBank/DDBJ databases">
        <title>'Steroidobacter agaridevorans' sp. nov., agar-degrading bacteria isolated from rhizosphere soils.</title>
        <authorList>
            <person name="Ikenaga M."/>
            <person name="Kataoka M."/>
            <person name="Murouchi A."/>
            <person name="Katsuragi S."/>
            <person name="Sakai M."/>
        </authorList>
    </citation>
    <scope>NUCLEOTIDE SEQUENCE [LARGE SCALE GENOMIC DNA]</scope>
    <source>
        <strain evidence="7">YU21-B</strain>
    </source>
</reference>
<keyword evidence="7" id="KW-1185">Reference proteome</keyword>
<accession>A0A829YI65</accession>